<feature type="compositionally biased region" description="Basic and acidic residues" evidence="1">
    <location>
        <begin position="113"/>
        <end position="127"/>
    </location>
</feature>
<keyword evidence="2" id="KW-1185">Reference proteome</keyword>
<feature type="region of interest" description="Disordered" evidence="1">
    <location>
        <begin position="431"/>
        <end position="466"/>
    </location>
</feature>
<feature type="compositionally biased region" description="Polar residues" evidence="1">
    <location>
        <begin position="611"/>
        <end position="638"/>
    </location>
</feature>
<feature type="region of interest" description="Disordered" evidence="1">
    <location>
        <begin position="1"/>
        <end position="42"/>
    </location>
</feature>
<feature type="compositionally biased region" description="Basic and acidic residues" evidence="1">
    <location>
        <begin position="1172"/>
        <end position="1181"/>
    </location>
</feature>
<dbReference type="Proteomes" id="UP000694845">
    <property type="component" value="Unplaced"/>
</dbReference>
<accession>A0A8B7ZY27</accession>
<organism evidence="2 3">
    <name type="scientific">Acanthaster planci</name>
    <name type="common">Crown-of-thorns starfish</name>
    <dbReference type="NCBI Taxonomy" id="133434"/>
    <lineage>
        <taxon>Eukaryota</taxon>
        <taxon>Metazoa</taxon>
        <taxon>Echinodermata</taxon>
        <taxon>Eleutherozoa</taxon>
        <taxon>Asterozoa</taxon>
        <taxon>Asteroidea</taxon>
        <taxon>Valvatacea</taxon>
        <taxon>Valvatida</taxon>
        <taxon>Acanthasteridae</taxon>
        <taxon>Acanthaster</taxon>
    </lineage>
</organism>
<evidence type="ECO:0000313" key="3">
    <source>
        <dbReference type="RefSeq" id="XP_022109655.1"/>
    </source>
</evidence>
<dbReference type="AlphaFoldDB" id="A0A8B7ZY27"/>
<feature type="compositionally biased region" description="Basic residues" evidence="1">
    <location>
        <begin position="897"/>
        <end position="907"/>
    </location>
</feature>
<evidence type="ECO:0000256" key="1">
    <source>
        <dbReference type="SAM" id="MobiDB-lite"/>
    </source>
</evidence>
<feature type="compositionally biased region" description="Polar residues" evidence="1">
    <location>
        <begin position="1156"/>
        <end position="1171"/>
    </location>
</feature>
<dbReference type="GeneID" id="110989520"/>
<dbReference type="OMA" id="TCAIVEP"/>
<evidence type="ECO:0000313" key="2">
    <source>
        <dbReference type="Proteomes" id="UP000694845"/>
    </source>
</evidence>
<name>A0A8B7ZY27_ACAPL</name>
<reference evidence="3" key="1">
    <citation type="submission" date="2025-08" db="UniProtKB">
        <authorList>
            <consortium name="RefSeq"/>
        </authorList>
    </citation>
    <scope>IDENTIFICATION</scope>
</reference>
<feature type="region of interest" description="Disordered" evidence="1">
    <location>
        <begin position="611"/>
        <end position="640"/>
    </location>
</feature>
<feature type="region of interest" description="Disordered" evidence="1">
    <location>
        <begin position="674"/>
        <end position="697"/>
    </location>
</feature>
<feature type="region of interest" description="Disordered" evidence="1">
    <location>
        <begin position="1156"/>
        <end position="1181"/>
    </location>
</feature>
<feature type="region of interest" description="Disordered" evidence="1">
    <location>
        <begin position="60"/>
        <end position="134"/>
    </location>
</feature>
<feature type="compositionally biased region" description="Acidic residues" evidence="1">
    <location>
        <begin position="865"/>
        <end position="874"/>
    </location>
</feature>
<feature type="region of interest" description="Disordered" evidence="1">
    <location>
        <begin position="861"/>
        <end position="947"/>
    </location>
</feature>
<dbReference type="OrthoDB" id="10502630at2759"/>
<feature type="compositionally biased region" description="Basic and acidic residues" evidence="1">
    <location>
        <begin position="875"/>
        <end position="896"/>
    </location>
</feature>
<dbReference type="RefSeq" id="XP_022109655.1">
    <property type="nucleotide sequence ID" value="XM_022253963.1"/>
</dbReference>
<feature type="region of interest" description="Disordered" evidence="1">
    <location>
        <begin position="771"/>
        <end position="846"/>
    </location>
</feature>
<protein>
    <submittedName>
        <fullName evidence="3">Uncharacterized protein LOC110989520</fullName>
    </submittedName>
</protein>
<feature type="compositionally biased region" description="Basic and acidic residues" evidence="1">
    <location>
        <begin position="710"/>
        <end position="737"/>
    </location>
</feature>
<feature type="compositionally biased region" description="Polar residues" evidence="1">
    <location>
        <begin position="800"/>
        <end position="819"/>
    </location>
</feature>
<feature type="compositionally biased region" description="Basic and acidic residues" evidence="1">
    <location>
        <begin position="9"/>
        <end position="32"/>
    </location>
</feature>
<feature type="region of interest" description="Disordered" evidence="1">
    <location>
        <begin position="710"/>
        <end position="744"/>
    </location>
</feature>
<dbReference type="KEGG" id="aplc:110989520"/>
<feature type="compositionally biased region" description="Basic and acidic residues" evidence="1">
    <location>
        <begin position="926"/>
        <end position="939"/>
    </location>
</feature>
<sequence>MKKVTSLAKNDDPGTPRERDVNEGSKRSEFSRKKPLPSISIEKDPEFADSVLCAATMHISRKERKSSSQSSVKPACLGQGLCPRTRDIPKPGLGRRSPPIFRGPTHGPSGDLPPRKTVDGIHKRDSQADSQRYPLLNPPWRATCAIVEPTHAGSICFERLPRGLKQLKPVDLCYRHGHRKRLNHLEEIQNVDTIQKRGRTRQHKFNGMKKEGNFNTKKVNTCIGKSVTNTIAEGENYVTDYDNVTFVQGSFEEDNLDTSLTSTTHCIATKKQLETSPKPEQSIIAVDHSMHENVPVQANRTLREDRLQPGRESYSSEDIKTESARLALNTGECDPVTHEQQGEEITSNEACASDADVETSAMELCRTIPSEQTLMKANSLTFRHTVGRLYTDNRPNSFIALTAKEKELEHWSETTLTLQCLAKMAIREKDQANQNDTASTEHENTKSVYDDTLDNQEKTEFENNSKVLDSPEQEYIPCLHDQSSRSTNDVDATFKLEISKNSTEAETKEIKSESTSLKASFCEDNINVLLNDQMQVNLQMKLQPHVATHSGDNLDESPKTALASKVRQLEPNPILISNEATREESLQMTCDNEVLSFSVDLLTGTNDMGQDMSNPSTQTTCDHNIGQTQEPLTGNFLNQDDRKTELEAVSVDQMRLGTENDEALRFSQHEIREAEKFDKSSQSPGTEPPQDPQLSSSYQDLATDDLATDNDAKSLESSSDKDDRIQHHESSSLKNDRSFQGISDGSSKIERCTIRKIPSHDSSGKCKYIVLPDEDRIKSESQMETVRPSRANEDDDTQEDSSAANRRSLKISSKCSTDSKSTRGEMFSIISRNKSSDPRSDPNVVKCRAIERSSVSKIEAITEVENIEPEEDAGADNRGKTDKDNELKLSRKDRTGIGRRARTKLKSKMSPIQEDGATDYGIKDNPNGKREEILSPREDRDEEVENKEDEWFPPFAFPLQGQPRTCRRINFSDSNRFMRIHGNNLQSDGPWGQGDRIERPRNYVEPNVSLDDMCLRFFTDITPLDLAFNAINVVNSCSNSIGYHSCNNQKRMLAALEGLKHDDVYKHALVCPLARQCAAATREFSQSLHKVFRRFSNRTRAAQEALLEYYRALAAGEVNSPEMLQQIQRDGKSLYMVWEGGQYVTRYAEDTLAELSNSSSDTSCHPSVSNSADHHDTSEKS</sequence>
<gene>
    <name evidence="3" type="primary">LOC110989520</name>
</gene>
<proteinExistence type="predicted"/>
<feature type="compositionally biased region" description="Basic and acidic residues" evidence="1">
    <location>
        <begin position="439"/>
        <end position="463"/>
    </location>
</feature>